<dbReference type="GO" id="GO:0016987">
    <property type="term" value="F:sigma factor activity"/>
    <property type="evidence" value="ECO:0007669"/>
    <property type="project" value="UniProtKB-KW"/>
</dbReference>
<dbReference type="PANTHER" id="PTHR43133">
    <property type="entry name" value="RNA POLYMERASE ECF-TYPE SIGMA FACTO"/>
    <property type="match status" value="1"/>
</dbReference>
<dbReference type="Proteomes" id="UP000000844">
    <property type="component" value="Chromosome"/>
</dbReference>
<dbReference type="GO" id="GO:0003677">
    <property type="term" value="F:DNA binding"/>
    <property type="evidence" value="ECO:0007669"/>
    <property type="project" value="UniProtKB-KW"/>
</dbReference>
<evidence type="ECO:0000313" key="8">
    <source>
        <dbReference type="EMBL" id="ADD43511.1"/>
    </source>
</evidence>
<dbReference type="Gene3D" id="1.10.10.10">
    <property type="entry name" value="Winged helix-like DNA-binding domain superfamily/Winged helix DNA-binding domain"/>
    <property type="match status" value="1"/>
</dbReference>
<dbReference type="InterPro" id="IPR007627">
    <property type="entry name" value="RNA_pol_sigma70_r2"/>
</dbReference>
<proteinExistence type="inferred from homology"/>
<dbReference type="STRING" id="446470.Snas_3855"/>
<protein>
    <submittedName>
        <fullName evidence="8">RNA polymerase, sigma-24 subunit, ECF subfamily</fullName>
    </submittedName>
</protein>
<feature type="domain" description="RNA polymerase sigma factor 70 region 4 type 2" evidence="7">
    <location>
        <begin position="104"/>
        <end position="155"/>
    </location>
</feature>
<dbReference type="AlphaFoldDB" id="D3PYS8"/>
<dbReference type="InterPro" id="IPR014325">
    <property type="entry name" value="RNA_pol_sigma-E_actinobac"/>
</dbReference>
<dbReference type="NCBIfam" id="TIGR02937">
    <property type="entry name" value="sigma70-ECF"/>
    <property type="match status" value="1"/>
</dbReference>
<dbReference type="InterPro" id="IPR039425">
    <property type="entry name" value="RNA_pol_sigma-70-like"/>
</dbReference>
<dbReference type="PANTHER" id="PTHR43133:SF50">
    <property type="entry name" value="ECF RNA POLYMERASE SIGMA FACTOR SIGM"/>
    <property type="match status" value="1"/>
</dbReference>
<dbReference type="RefSeq" id="WP_013019082.1">
    <property type="nucleotide sequence ID" value="NC_013947.1"/>
</dbReference>
<dbReference type="OrthoDB" id="3292386at2"/>
<keyword evidence="5" id="KW-0804">Transcription</keyword>
<dbReference type="InterPro" id="IPR013249">
    <property type="entry name" value="RNA_pol_sigma70_r4_t2"/>
</dbReference>
<dbReference type="KEGG" id="sna:Snas_3855"/>
<dbReference type="InterPro" id="IPR014284">
    <property type="entry name" value="RNA_pol_sigma-70_dom"/>
</dbReference>
<dbReference type="Pfam" id="PF08281">
    <property type="entry name" value="Sigma70_r4_2"/>
    <property type="match status" value="1"/>
</dbReference>
<evidence type="ECO:0000256" key="2">
    <source>
        <dbReference type="ARBA" id="ARBA00023015"/>
    </source>
</evidence>
<accession>D3PYS8</accession>
<evidence type="ECO:0000259" key="7">
    <source>
        <dbReference type="Pfam" id="PF08281"/>
    </source>
</evidence>
<feature type="domain" description="RNA polymerase sigma-70 region 2" evidence="6">
    <location>
        <begin position="17"/>
        <end position="77"/>
    </location>
</feature>
<dbReference type="CDD" id="cd06171">
    <property type="entry name" value="Sigma70_r4"/>
    <property type="match status" value="1"/>
</dbReference>
<gene>
    <name evidence="8" type="ordered locus">Snas_3855</name>
</gene>
<reference evidence="8 9" key="1">
    <citation type="journal article" date="2009" name="Stand. Genomic Sci.">
        <title>Complete genome sequence of Stackebrandtia nassauensis type strain (LLR-40K-21).</title>
        <authorList>
            <person name="Munk C."/>
            <person name="Lapidus A."/>
            <person name="Copeland A."/>
            <person name="Jando M."/>
            <person name="Mayilraj S."/>
            <person name="Glavina Del Rio T."/>
            <person name="Nolan M."/>
            <person name="Chen F."/>
            <person name="Lucas S."/>
            <person name="Tice H."/>
            <person name="Cheng J.F."/>
            <person name="Han C."/>
            <person name="Detter J.C."/>
            <person name="Bruce D."/>
            <person name="Goodwin L."/>
            <person name="Chain P."/>
            <person name="Pitluck S."/>
            <person name="Goker M."/>
            <person name="Ovchinikova G."/>
            <person name="Pati A."/>
            <person name="Ivanova N."/>
            <person name="Mavromatis K."/>
            <person name="Chen A."/>
            <person name="Palaniappan K."/>
            <person name="Land M."/>
            <person name="Hauser L."/>
            <person name="Chang Y.J."/>
            <person name="Jeffries C.D."/>
            <person name="Bristow J."/>
            <person name="Eisen J.A."/>
            <person name="Markowitz V."/>
            <person name="Hugenholtz P."/>
            <person name="Kyrpides N.C."/>
            <person name="Klenk H.P."/>
        </authorList>
    </citation>
    <scope>NUCLEOTIDE SEQUENCE [LARGE SCALE GENOMIC DNA]</scope>
    <source>
        <strain evidence="9">DSM 44728 / CIP 108903 / NRRL B-16338 / NBRC 102104 / LLR-40K-21</strain>
    </source>
</reference>
<dbReference type="GO" id="GO:0006352">
    <property type="term" value="P:DNA-templated transcription initiation"/>
    <property type="evidence" value="ECO:0007669"/>
    <property type="project" value="InterPro"/>
</dbReference>
<keyword evidence="4" id="KW-0238">DNA-binding</keyword>
<comment type="similarity">
    <text evidence="1">Belongs to the sigma-70 factor family. ECF subfamily.</text>
</comment>
<organism evidence="8 9">
    <name type="scientific">Stackebrandtia nassauensis (strain DSM 44728 / CIP 108903 / NRRL B-16338 / NBRC 102104 / LLR-40K-21)</name>
    <dbReference type="NCBI Taxonomy" id="446470"/>
    <lineage>
        <taxon>Bacteria</taxon>
        <taxon>Bacillati</taxon>
        <taxon>Actinomycetota</taxon>
        <taxon>Actinomycetes</taxon>
        <taxon>Glycomycetales</taxon>
        <taxon>Glycomycetaceae</taxon>
        <taxon>Stackebrandtia</taxon>
    </lineage>
</organism>
<keyword evidence="9" id="KW-1185">Reference proteome</keyword>
<dbReference type="eggNOG" id="COG1595">
    <property type="taxonomic scope" value="Bacteria"/>
</dbReference>
<evidence type="ECO:0000313" key="9">
    <source>
        <dbReference type="Proteomes" id="UP000000844"/>
    </source>
</evidence>
<evidence type="ECO:0000256" key="3">
    <source>
        <dbReference type="ARBA" id="ARBA00023082"/>
    </source>
</evidence>
<dbReference type="InterPro" id="IPR036388">
    <property type="entry name" value="WH-like_DNA-bd_sf"/>
</dbReference>
<dbReference type="NCBIfam" id="TIGR02983">
    <property type="entry name" value="SigE-fam_strep"/>
    <property type="match status" value="1"/>
</dbReference>
<evidence type="ECO:0000256" key="1">
    <source>
        <dbReference type="ARBA" id="ARBA00010641"/>
    </source>
</evidence>
<dbReference type="SUPFAM" id="SSF88946">
    <property type="entry name" value="Sigma2 domain of RNA polymerase sigma factors"/>
    <property type="match status" value="1"/>
</dbReference>
<sequence length="172" mass="19805">MRAEQEAEFREYVAARAGQLRRCAYLVCGDWHRAEDAVQIAFVKLYGAWNRARRSGLDAYARRIVLNSVIDDHRRAWFRRERSSERLPERPLGDHSQASADRLTIMNALALLPVRQRAVIVLRYWDDQPVEQTALIMRCSTGTVKSQTARGLRTLRGLLTESIHERIEGITS</sequence>
<keyword evidence="3" id="KW-0731">Sigma factor</keyword>
<dbReference type="EMBL" id="CP001778">
    <property type="protein sequence ID" value="ADD43511.1"/>
    <property type="molecule type" value="Genomic_DNA"/>
</dbReference>
<dbReference type="Pfam" id="PF04542">
    <property type="entry name" value="Sigma70_r2"/>
    <property type="match status" value="1"/>
</dbReference>
<keyword evidence="2" id="KW-0805">Transcription regulation</keyword>
<dbReference type="InterPro" id="IPR013325">
    <property type="entry name" value="RNA_pol_sigma_r2"/>
</dbReference>
<evidence type="ECO:0000259" key="6">
    <source>
        <dbReference type="Pfam" id="PF04542"/>
    </source>
</evidence>
<dbReference type="Gene3D" id="1.10.1740.10">
    <property type="match status" value="1"/>
</dbReference>
<evidence type="ECO:0000256" key="4">
    <source>
        <dbReference type="ARBA" id="ARBA00023125"/>
    </source>
</evidence>
<name>D3PYS8_STANL</name>
<dbReference type="InterPro" id="IPR013324">
    <property type="entry name" value="RNA_pol_sigma_r3/r4-like"/>
</dbReference>
<evidence type="ECO:0000256" key="5">
    <source>
        <dbReference type="ARBA" id="ARBA00023163"/>
    </source>
</evidence>
<dbReference type="SUPFAM" id="SSF88659">
    <property type="entry name" value="Sigma3 and sigma4 domains of RNA polymerase sigma factors"/>
    <property type="match status" value="1"/>
</dbReference>
<dbReference type="HOGENOM" id="CLU_047691_15_4_11"/>